<sequence>MNESPIKHYLGISENLFFLIFVVGFFIFIFISGHYKIKAEKEKQKKEELAGAKAWLEYQNKRFNEVIQKNNKKDSNDL</sequence>
<feature type="transmembrane region" description="Helical" evidence="1">
    <location>
        <begin position="16"/>
        <end position="35"/>
    </location>
</feature>
<proteinExistence type="predicted"/>
<evidence type="ECO:0000313" key="3">
    <source>
        <dbReference type="Proteomes" id="UP000236737"/>
    </source>
</evidence>
<protein>
    <submittedName>
        <fullName evidence="2">Uncharacterized protein</fullName>
    </submittedName>
</protein>
<dbReference type="RefSeq" id="WP_104000611.1">
    <property type="nucleotide sequence ID" value="NZ_FNVP01000012.1"/>
</dbReference>
<keyword evidence="1" id="KW-0812">Transmembrane</keyword>
<dbReference type="EMBL" id="FNVP01000012">
    <property type="protein sequence ID" value="SEG40457.1"/>
    <property type="molecule type" value="Genomic_DNA"/>
</dbReference>
<gene>
    <name evidence="2" type="ORF">SAMN04488130_11249</name>
</gene>
<accession>A0A1H5ZXP5</accession>
<keyword evidence="1" id="KW-1133">Transmembrane helix</keyword>
<organism evidence="2 3">
    <name type="scientific">Flavobacterium urumqiense</name>
    <dbReference type="NCBI Taxonomy" id="935224"/>
    <lineage>
        <taxon>Bacteria</taxon>
        <taxon>Pseudomonadati</taxon>
        <taxon>Bacteroidota</taxon>
        <taxon>Flavobacteriia</taxon>
        <taxon>Flavobacteriales</taxon>
        <taxon>Flavobacteriaceae</taxon>
        <taxon>Flavobacterium</taxon>
    </lineage>
</organism>
<reference evidence="3" key="1">
    <citation type="submission" date="2016-10" db="EMBL/GenBank/DDBJ databases">
        <authorList>
            <person name="Varghese N."/>
            <person name="Submissions S."/>
        </authorList>
    </citation>
    <scope>NUCLEOTIDE SEQUENCE [LARGE SCALE GENOMIC DNA]</scope>
    <source>
        <strain evidence="3">CGMCC 1.9230</strain>
    </source>
</reference>
<keyword evidence="3" id="KW-1185">Reference proteome</keyword>
<dbReference type="AlphaFoldDB" id="A0A1H5ZXP5"/>
<name>A0A1H5ZXP5_9FLAO</name>
<evidence type="ECO:0000256" key="1">
    <source>
        <dbReference type="SAM" id="Phobius"/>
    </source>
</evidence>
<evidence type="ECO:0000313" key="2">
    <source>
        <dbReference type="EMBL" id="SEG40457.1"/>
    </source>
</evidence>
<keyword evidence="1" id="KW-0472">Membrane</keyword>
<dbReference type="Proteomes" id="UP000236737">
    <property type="component" value="Unassembled WGS sequence"/>
</dbReference>